<evidence type="ECO:0000313" key="6">
    <source>
        <dbReference type="Proteomes" id="UP000578112"/>
    </source>
</evidence>
<evidence type="ECO:0000256" key="1">
    <source>
        <dbReference type="ARBA" id="ARBA00004924"/>
    </source>
</evidence>
<evidence type="ECO:0000259" key="4">
    <source>
        <dbReference type="Pfam" id="PF06276"/>
    </source>
</evidence>
<dbReference type="Proteomes" id="UP000578112">
    <property type="component" value="Unassembled WGS sequence"/>
</dbReference>
<feature type="domain" description="Aerobactin siderophore biosynthesis IucA/IucC-like C-terminal" evidence="4">
    <location>
        <begin position="372"/>
        <end position="529"/>
    </location>
</feature>
<protein>
    <submittedName>
        <fullName evidence="5">Siderophore synthetase component</fullName>
    </submittedName>
</protein>
<dbReference type="Pfam" id="PF04183">
    <property type="entry name" value="IucA_IucC"/>
    <property type="match status" value="1"/>
</dbReference>
<proteinExistence type="inferred from homology"/>
<dbReference type="Gene3D" id="1.10.510.40">
    <property type="match status" value="1"/>
</dbReference>
<comment type="caution">
    <text evidence="5">The sequence shown here is derived from an EMBL/GenBank/DDBJ whole genome shotgun (WGS) entry which is preliminary data.</text>
</comment>
<comment type="pathway">
    <text evidence="1">Siderophore biosynthesis.</text>
</comment>
<evidence type="ECO:0000256" key="2">
    <source>
        <dbReference type="ARBA" id="ARBA00007832"/>
    </source>
</evidence>
<dbReference type="GO" id="GO:0016881">
    <property type="term" value="F:acid-amino acid ligase activity"/>
    <property type="evidence" value="ECO:0007669"/>
    <property type="project" value="UniProtKB-ARBA"/>
</dbReference>
<dbReference type="EMBL" id="JACHNH010000001">
    <property type="protein sequence ID" value="MBB4763372.1"/>
    <property type="molecule type" value="Genomic_DNA"/>
</dbReference>
<name>A0A7W7MR44_9ACTN</name>
<organism evidence="5 6">
    <name type="scientific">Actinoplanes digitatis</name>
    <dbReference type="NCBI Taxonomy" id="1868"/>
    <lineage>
        <taxon>Bacteria</taxon>
        <taxon>Bacillati</taxon>
        <taxon>Actinomycetota</taxon>
        <taxon>Actinomycetes</taxon>
        <taxon>Micromonosporales</taxon>
        <taxon>Micromonosporaceae</taxon>
        <taxon>Actinoplanes</taxon>
    </lineage>
</organism>
<evidence type="ECO:0000259" key="3">
    <source>
        <dbReference type="Pfam" id="PF04183"/>
    </source>
</evidence>
<evidence type="ECO:0000313" key="5">
    <source>
        <dbReference type="EMBL" id="MBB4763372.1"/>
    </source>
</evidence>
<accession>A0A7W7MR44</accession>
<feature type="domain" description="Aerobactin siderophore biosynthesis IucA/IucC N-terminal" evidence="3">
    <location>
        <begin position="128"/>
        <end position="346"/>
    </location>
</feature>
<dbReference type="InterPro" id="IPR007310">
    <property type="entry name" value="Aerobactin_biosyn_IucA/IucC_N"/>
</dbReference>
<keyword evidence="6" id="KW-1185">Reference proteome</keyword>
<reference evidence="5 6" key="1">
    <citation type="submission" date="2020-08" db="EMBL/GenBank/DDBJ databases">
        <title>Sequencing the genomes of 1000 actinobacteria strains.</title>
        <authorList>
            <person name="Klenk H.-P."/>
        </authorList>
    </citation>
    <scope>NUCLEOTIDE SEQUENCE [LARGE SCALE GENOMIC DNA]</scope>
    <source>
        <strain evidence="5 6">DSM 43149</strain>
    </source>
</reference>
<gene>
    <name evidence="5" type="ORF">BJ971_003928</name>
</gene>
<dbReference type="GO" id="GO:0019290">
    <property type="term" value="P:siderophore biosynthetic process"/>
    <property type="evidence" value="ECO:0007669"/>
    <property type="project" value="InterPro"/>
</dbReference>
<dbReference type="AlphaFoldDB" id="A0A7W7MR44"/>
<dbReference type="RefSeq" id="WP_184994703.1">
    <property type="nucleotide sequence ID" value="NZ_BOMK01000010.1"/>
</dbReference>
<dbReference type="PANTHER" id="PTHR34384">
    <property type="entry name" value="L-2,3-DIAMINOPROPANOATE--CITRATE LIGASE"/>
    <property type="match status" value="1"/>
</dbReference>
<dbReference type="InterPro" id="IPR022770">
    <property type="entry name" value="IucA/IucC-like_C"/>
</dbReference>
<sequence>MTRSLATPRLAIAAEHAGAALAAHAPDLLDGFHAALPEAADTVGRRLRGALVREGLLPARPGDRVHAFRRVEYDSAGAGDPADLLPAGLAGNAAGFAAELRNGAVNLAIAMTRRRHVPAGDPDHAVVAGERLAVAGHNLHPCGRTRLGWDTSDVLAHDLEAGHTRLGFVAVRDDVHLGDDVGAVLRAAYPHLPEPPPGYRLQPVHAWQRDAVLAERYRDLIDDGALRILGDEGGVLPAIPTAALRTLLLPVAADGSRRYVKVSLDIQVTSTRRSISVASTRNGPAVSALLRRLVAEDPAADRLLLLAETAGAAVPAGSGRDMSAIVRDGITGRLVPGERAVAGSALPFAGAGLVAEFAATTGRPDDAGAAAAFLDAYARLLLPPLLRLTLRGVALEAHLQNCVPTFVAGVPHRLAVRDFAGLRLHPGRLAAAGHRVALWPGSVVGTPDPAVLRAKIGYTAFQAHLGEVIIRLGESHGLDEDAAWRLVRAVVDETYAGHGPAGAEDHAAFTARTVPHKALVRMRLAGAGDEYVPVENPLHAPA</sequence>
<comment type="similarity">
    <text evidence="2">Belongs to the IucA/IucC family.</text>
</comment>
<dbReference type="Pfam" id="PF06276">
    <property type="entry name" value="FhuF"/>
    <property type="match status" value="1"/>
</dbReference>
<dbReference type="PANTHER" id="PTHR34384:SF5">
    <property type="entry name" value="L-2,3-DIAMINOPROPANOATE--CITRATE LIGASE"/>
    <property type="match status" value="1"/>
</dbReference>
<dbReference type="InterPro" id="IPR037455">
    <property type="entry name" value="LucA/IucC-like"/>
</dbReference>